<dbReference type="Proteomes" id="UP000230447">
    <property type="component" value="Unassembled WGS sequence"/>
</dbReference>
<reference evidence="1 2" key="1">
    <citation type="submission" date="2017-09" db="EMBL/GenBank/DDBJ databases">
        <title>Depth-based differentiation of microbial function through sediment-hosted aquifers and enrichment of novel symbionts in the deep terrestrial subsurface.</title>
        <authorList>
            <person name="Probst A.J."/>
            <person name="Ladd B."/>
            <person name="Jarett J.K."/>
            <person name="Geller-Mcgrath D.E."/>
            <person name="Sieber C.M."/>
            <person name="Emerson J.B."/>
            <person name="Anantharaman K."/>
            <person name="Thomas B.C."/>
            <person name="Malmstrom R."/>
            <person name="Stieglmeier M."/>
            <person name="Klingl A."/>
            <person name="Woyke T."/>
            <person name="Ryan C.M."/>
            <person name="Banfield J.F."/>
        </authorList>
    </citation>
    <scope>NUCLEOTIDE SEQUENCE [LARGE SCALE GENOMIC DNA]</scope>
    <source>
        <strain evidence="1">CG23_combo_of_CG06-09_8_20_14_all_37_87_8</strain>
    </source>
</reference>
<dbReference type="AlphaFoldDB" id="A0A2G9ZFY0"/>
<organism evidence="1 2">
    <name type="scientific">bacterium (Candidatus Gribaldobacteria) CG23_combo_of_CG06-09_8_20_14_all_37_87_8</name>
    <dbReference type="NCBI Taxonomy" id="2014278"/>
    <lineage>
        <taxon>Bacteria</taxon>
        <taxon>Candidatus Gribaldobacteria</taxon>
    </lineage>
</organism>
<name>A0A2G9ZFY0_9BACT</name>
<gene>
    <name evidence="1" type="ORF">COX24_00120</name>
</gene>
<proteinExistence type="predicted"/>
<sequence>MQYLLFVKFDSGLMHNAMHKKLEHVLESVEQLVAEEDLKIENENLPNISELKEHLSKNDDFCGYLSNGTWFHIQPQNVFEVVR</sequence>
<evidence type="ECO:0000313" key="1">
    <source>
        <dbReference type="EMBL" id="PIP32086.1"/>
    </source>
</evidence>
<accession>A0A2G9ZFY0</accession>
<protein>
    <submittedName>
        <fullName evidence="1">Uncharacterized protein</fullName>
    </submittedName>
</protein>
<dbReference type="EMBL" id="PCSB01000003">
    <property type="protein sequence ID" value="PIP32086.1"/>
    <property type="molecule type" value="Genomic_DNA"/>
</dbReference>
<evidence type="ECO:0000313" key="2">
    <source>
        <dbReference type="Proteomes" id="UP000230447"/>
    </source>
</evidence>
<comment type="caution">
    <text evidence="1">The sequence shown here is derived from an EMBL/GenBank/DDBJ whole genome shotgun (WGS) entry which is preliminary data.</text>
</comment>